<comment type="similarity">
    <text evidence="1">Belongs to the AHA1 family.</text>
</comment>
<protein>
    <submittedName>
        <fullName evidence="3">Activator of Hsp90 ATPase-like protein</fullName>
    </submittedName>
</protein>
<accession>A0ABY2BQK2</accession>
<proteinExistence type="inferred from homology"/>
<name>A0ABY2BQK2_9ACTN</name>
<comment type="caution">
    <text evidence="3">The sequence shown here is derived from an EMBL/GenBank/DDBJ whole genome shotgun (WGS) entry which is preliminary data.</text>
</comment>
<evidence type="ECO:0000256" key="1">
    <source>
        <dbReference type="ARBA" id="ARBA00006817"/>
    </source>
</evidence>
<evidence type="ECO:0000313" key="4">
    <source>
        <dbReference type="Proteomes" id="UP000295818"/>
    </source>
</evidence>
<feature type="domain" description="Activator of Hsp90 ATPase homologue 1/2-like C-terminal" evidence="2">
    <location>
        <begin position="31"/>
        <end position="140"/>
    </location>
</feature>
<evidence type="ECO:0000259" key="2">
    <source>
        <dbReference type="Pfam" id="PF08327"/>
    </source>
</evidence>
<dbReference type="SUPFAM" id="SSF55961">
    <property type="entry name" value="Bet v1-like"/>
    <property type="match status" value="1"/>
</dbReference>
<dbReference type="InterPro" id="IPR023393">
    <property type="entry name" value="START-like_dom_sf"/>
</dbReference>
<dbReference type="Gene3D" id="3.30.530.20">
    <property type="match status" value="1"/>
</dbReference>
<organism evidence="3 4">
    <name type="scientific">Kribbella orskensis</name>
    <dbReference type="NCBI Taxonomy" id="2512216"/>
    <lineage>
        <taxon>Bacteria</taxon>
        <taxon>Bacillati</taxon>
        <taxon>Actinomycetota</taxon>
        <taxon>Actinomycetes</taxon>
        <taxon>Propionibacteriales</taxon>
        <taxon>Kribbellaceae</taxon>
        <taxon>Kribbella</taxon>
    </lineage>
</organism>
<sequence length="146" mass="16203">MSFEAIVRDYDLRCGVERAFNTYVGSHGTWWHPDYTPDAGTFQKLTIESGVGGQVVLSHQGLGDFVIGQVTVWEPSERLAYSTTLAQTPEYSSEISVTFTPTADGCHFHFEHGGWNEGNEKDREKFKDWGLILPRFVALAEAVGGS</sequence>
<dbReference type="Pfam" id="PF08327">
    <property type="entry name" value="AHSA1"/>
    <property type="match status" value="1"/>
</dbReference>
<gene>
    <name evidence="3" type="ORF">EV644_103282</name>
</gene>
<dbReference type="RefSeq" id="WP_158292779.1">
    <property type="nucleotide sequence ID" value="NZ_SLWM01000003.1"/>
</dbReference>
<dbReference type="Proteomes" id="UP000295818">
    <property type="component" value="Unassembled WGS sequence"/>
</dbReference>
<dbReference type="EMBL" id="SLWM01000003">
    <property type="protein sequence ID" value="TCO27583.1"/>
    <property type="molecule type" value="Genomic_DNA"/>
</dbReference>
<reference evidence="3 4" key="1">
    <citation type="journal article" date="2015" name="Stand. Genomic Sci.">
        <title>Genomic Encyclopedia of Bacterial and Archaeal Type Strains, Phase III: the genomes of soil and plant-associated and newly described type strains.</title>
        <authorList>
            <person name="Whitman W.B."/>
            <person name="Woyke T."/>
            <person name="Klenk H.P."/>
            <person name="Zhou Y."/>
            <person name="Lilburn T.G."/>
            <person name="Beck B.J."/>
            <person name="De Vos P."/>
            <person name="Vandamme P."/>
            <person name="Eisen J.A."/>
            <person name="Garrity G."/>
            <person name="Hugenholtz P."/>
            <person name="Kyrpides N.C."/>
        </authorList>
    </citation>
    <scope>NUCLEOTIDE SEQUENCE [LARGE SCALE GENOMIC DNA]</scope>
    <source>
        <strain evidence="3 4">VKM Ac-2538</strain>
    </source>
</reference>
<dbReference type="InterPro" id="IPR013538">
    <property type="entry name" value="ASHA1/2-like_C"/>
</dbReference>
<evidence type="ECO:0000313" key="3">
    <source>
        <dbReference type="EMBL" id="TCO27583.1"/>
    </source>
</evidence>
<keyword evidence="4" id="KW-1185">Reference proteome</keyword>